<proteinExistence type="predicted"/>
<keyword evidence="4" id="KW-1185">Reference proteome</keyword>
<evidence type="ECO:0000313" key="3">
    <source>
        <dbReference type="EMBL" id="MDQ0930914.1"/>
    </source>
</evidence>
<evidence type="ECO:0000256" key="1">
    <source>
        <dbReference type="SAM" id="MobiDB-lite"/>
    </source>
</evidence>
<protein>
    <recommendedName>
        <fullName evidence="5">Integral membrane protein</fullName>
    </recommendedName>
</protein>
<keyword evidence="2" id="KW-1133">Transmembrane helix</keyword>
<feature type="region of interest" description="Disordered" evidence="1">
    <location>
        <begin position="382"/>
        <end position="412"/>
    </location>
</feature>
<feature type="transmembrane region" description="Helical" evidence="2">
    <location>
        <begin position="225"/>
        <end position="244"/>
    </location>
</feature>
<feature type="transmembrane region" description="Helical" evidence="2">
    <location>
        <begin position="88"/>
        <end position="109"/>
    </location>
</feature>
<dbReference type="EMBL" id="JAUSZS010000002">
    <property type="protein sequence ID" value="MDQ0930914.1"/>
    <property type="molecule type" value="Genomic_DNA"/>
</dbReference>
<organism evidence="3 4">
    <name type="scientific">Streptomyces turgidiscabies</name>
    <dbReference type="NCBI Taxonomy" id="85558"/>
    <lineage>
        <taxon>Bacteria</taxon>
        <taxon>Bacillati</taxon>
        <taxon>Actinomycetota</taxon>
        <taxon>Actinomycetes</taxon>
        <taxon>Kitasatosporales</taxon>
        <taxon>Streptomycetaceae</taxon>
        <taxon>Streptomyces</taxon>
    </lineage>
</organism>
<feature type="transmembrane region" description="Helical" evidence="2">
    <location>
        <begin position="171"/>
        <end position="195"/>
    </location>
</feature>
<feature type="transmembrane region" description="Helical" evidence="2">
    <location>
        <begin position="250"/>
        <end position="271"/>
    </location>
</feature>
<accession>A0ABU0RG23</accession>
<keyword evidence="2" id="KW-0472">Membrane</keyword>
<dbReference type="Proteomes" id="UP001223072">
    <property type="component" value="Unassembled WGS sequence"/>
</dbReference>
<feature type="transmembrane region" description="Helical" evidence="2">
    <location>
        <begin position="115"/>
        <end position="132"/>
    </location>
</feature>
<gene>
    <name evidence="3" type="ORF">QFZ49_000821</name>
</gene>
<name>A0ABU0RG23_9ACTN</name>
<feature type="transmembrane region" description="Helical" evidence="2">
    <location>
        <begin position="46"/>
        <end position="67"/>
    </location>
</feature>
<feature type="compositionally biased region" description="Basic and acidic residues" evidence="1">
    <location>
        <begin position="385"/>
        <end position="403"/>
    </location>
</feature>
<keyword evidence="2" id="KW-0812">Transmembrane</keyword>
<evidence type="ECO:0000256" key="2">
    <source>
        <dbReference type="SAM" id="Phobius"/>
    </source>
</evidence>
<sequence>MSLVLVTFRKHRIRTGGWRVLVGMDLEKPAAEARQPERQPEGCLVVAIRLPVRIVVLVLVVPVRMVWDGLVAGGRLLTDAVLRPLGRALAWVARAVFVWPFVGLWRYVVVPLGKALGWLGNVLVVVPLVWLFRHVLTPIGQGVVWVFRGIGAGLGWIHARVLTPVGHGVLWVLRGVGAGIAAVGTGVYAVVAWLVRYLAVVPAQWLYEWVLTPVGKAIAWGARGAAWLVSTVVAGVAWLVGMVITGIGFVLYWVLRVLLVLPALALWRWVLTPLGRVLAVVGREVGDALGHAWRIAGYISLAVGRFLGTLLRWIFVEPVRWVYQTVLTPLGHVVRDAVLRPAAEAARSVGRVARQTLAAARDSARQARADFRRMLFGELKQPEAVARREPEAPGTRTLEKRSGQEVSPPTRG</sequence>
<reference evidence="3 4" key="1">
    <citation type="submission" date="2023-07" db="EMBL/GenBank/DDBJ databases">
        <title>Comparative genomics of wheat-associated soil bacteria to identify genetic determinants of phenazine resistance.</title>
        <authorList>
            <person name="Mouncey N."/>
        </authorList>
    </citation>
    <scope>NUCLEOTIDE SEQUENCE [LARGE SCALE GENOMIC DNA]</scope>
    <source>
        <strain evidence="3 4">W2I16</strain>
    </source>
</reference>
<evidence type="ECO:0000313" key="4">
    <source>
        <dbReference type="Proteomes" id="UP001223072"/>
    </source>
</evidence>
<feature type="transmembrane region" description="Helical" evidence="2">
    <location>
        <begin position="292"/>
        <end position="315"/>
    </location>
</feature>
<comment type="caution">
    <text evidence="3">The sequence shown here is derived from an EMBL/GenBank/DDBJ whole genome shotgun (WGS) entry which is preliminary data.</text>
</comment>
<evidence type="ECO:0008006" key="5">
    <source>
        <dbReference type="Google" id="ProtNLM"/>
    </source>
</evidence>